<accession>A0ABX1T117</accession>
<keyword evidence="1" id="KW-0472">Membrane</keyword>
<proteinExistence type="predicted"/>
<dbReference type="RefSeq" id="WP_169036317.1">
    <property type="nucleotide sequence ID" value="NZ_LANA01000002.1"/>
</dbReference>
<keyword evidence="1" id="KW-0812">Transmembrane</keyword>
<dbReference type="Proteomes" id="UP001166004">
    <property type="component" value="Unassembled WGS sequence"/>
</dbReference>
<sequence length="73" mass="8383">MYKSYFHNGKLTKETIEKKVSPHTSIISPKKIVDINKLLNRVKLEKKNKKKENLILVGMVCFITTIIVAISII</sequence>
<evidence type="ECO:0000256" key="1">
    <source>
        <dbReference type="SAM" id="Phobius"/>
    </source>
</evidence>
<evidence type="ECO:0000313" key="2">
    <source>
        <dbReference type="EMBL" id="NMN67813.1"/>
    </source>
</evidence>
<organism evidence="2 3">
    <name type="scientific">Pelagibacter ubique</name>
    <dbReference type="NCBI Taxonomy" id="198252"/>
    <lineage>
        <taxon>Bacteria</taxon>
        <taxon>Pseudomonadati</taxon>
        <taxon>Pseudomonadota</taxon>
        <taxon>Alphaproteobacteria</taxon>
        <taxon>Candidatus Pelagibacterales</taxon>
        <taxon>Candidatus Pelagibacteraceae</taxon>
        <taxon>Candidatus Pelagibacter</taxon>
    </lineage>
</organism>
<keyword evidence="3" id="KW-1185">Reference proteome</keyword>
<feature type="transmembrane region" description="Helical" evidence="1">
    <location>
        <begin position="53"/>
        <end position="72"/>
    </location>
</feature>
<reference evidence="2 3" key="1">
    <citation type="submission" date="2019-07" db="EMBL/GenBank/DDBJ databases">
        <title>SAR11 Genome Evolution.</title>
        <authorList>
            <person name="Giovannoni S."/>
        </authorList>
    </citation>
    <scope>NUCLEOTIDE SEQUENCE [LARGE SCALE GENOMIC DNA]</scope>
    <source>
        <strain evidence="2 3">HTCC9565</strain>
    </source>
</reference>
<keyword evidence="1" id="KW-1133">Transmembrane helix</keyword>
<gene>
    <name evidence="2" type="ORF">VP91_00009620</name>
</gene>
<protein>
    <submittedName>
        <fullName evidence="2">Uncharacterized protein</fullName>
    </submittedName>
</protein>
<name>A0ABX1T117_PELUQ</name>
<comment type="caution">
    <text evidence="2">The sequence shown here is derived from an EMBL/GenBank/DDBJ whole genome shotgun (WGS) entry which is preliminary data.</text>
</comment>
<evidence type="ECO:0000313" key="3">
    <source>
        <dbReference type="Proteomes" id="UP001166004"/>
    </source>
</evidence>
<dbReference type="EMBL" id="LANA01000002">
    <property type="protein sequence ID" value="NMN67813.1"/>
    <property type="molecule type" value="Genomic_DNA"/>
</dbReference>